<name>A0ABS3E4E2_9GAMM</name>
<proteinExistence type="predicted"/>
<evidence type="ECO:0000256" key="1">
    <source>
        <dbReference type="SAM" id="Phobius"/>
    </source>
</evidence>
<accession>A0ABS3E4E2</accession>
<keyword evidence="1" id="KW-1133">Transmembrane helix</keyword>
<feature type="transmembrane region" description="Helical" evidence="1">
    <location>
        <begin position="7"/>
        <end position="26"/>
    </location>
</feature>
<dbReference type="EMBL" id="JAEKJR010000001">
    <property type="protein sequence ID" value="MBN8430165.1"/>
    <property type="molecule type" value="Genomic_DNA"/>
</dbReference>
<comment type="caution">
    <text evidence="2">The sequence shown here is derived from an EMBL/GenBank/DDBJ whole genome shotgun (WGS) entry which is preliminary data.</text>
</comment>
<protein>
    <submittedName>
        <fullName evidence="2">Uncharacterized protein</fullName>
    </submittedName>
</protein>
<dbReference type="RefSeq" id="WP_206999624.1">
    <property type="nucleotide sequence ID" value="NZ_JAEKJR010000001.1"/>
</dbReference>
<keyword evidence="3" id="KW-1185">Reference proteome</keyword>
<sequence>MNKLLKIVLGVVGVVALAISAVFYLTSGMVKVADELFLAASRGDTEKAYSLLSDDFKSGTSQEDLKKYFIANSLNNFKEASWESRSTSGGRGSLKGSITTREGGVIPITLNFVKSDSDWKIYSIQKPSSGLQVESELQMPSENEQLNLVTNSMQVFAESVNEKSMKKFHSTFSSMFKMQFTPEKLDEAYGSFYQAGVDLTVLENIEPKINSSAAIDDNGVLVISGYYPTEPSQVKFTQKFAYEGLNWKLIGFNINIE</sequence>
<organism evidence="2 3">
    <name type="scientific">Microbulbifer salipaludis</name>
    <dbReference type="NCBI Taxonomy" id="187980"/>
    <lineage>
        <taxon>Bacteria</taxon>
        <taxon>Pseudomonadati</taxon>
        <taxon>Pseudomonadota</taxon>
        <taxon>Gammaproteobacteria</taxon>
        <taxon>Cellvibrionales</taxon>
        <taxon>Microbulbiferaceae</taxon>
        <taxon>Microbulbifer</taxon>
    </lineage>
</organism>
<evidence type="ECO:0000313" key="2">
    <source>
        <dbReference type="EMBL" id="MBN8430165.1"/>
    </source>
</evidence>
<gene>
    <name evidence="2" type="ORF">JF535_04780</name>
</gene>
<evidence type="ECO:0000313" key="3">
    <source>
        <dbReference type="Proteomes" id="UP000664293"/>
    </source>
</evidence>
<dbReference type="Proteomes" id="UP000664293">
    <property type="component" value="Unassembled WGS sequence"/>
</dbReference>
<reference evidence="2 3" key="1">
    <citation type="submission" date="2020-12" db="EMBL/GenBank/DDBJ databases">
        <title>Oil enriched cultivation method for isolating marine PHA-producing bacteria.</title>
        <authorList>
            <person name="Zheng W."/>
            <person name="Yu S."/>
            <person name="Huang Y."/>
        </authorList>
    </citation>
    <scope>NUCLEOTIDE SEQUENCE [LARGE SCALE GENOMIC DNA]</scope>
    <source>
        <strain evidence="2 3">SN0-2</strain>
    </source>
</reference>
<keyword evidence="1" id="KW-0472">Membrane</keyword>
<keyword evidence="1" id="KW-0812">Transmembrane</keyword>